<gene>
    <name evidence="3" type="ORF">PGSY75_1475800</name>
</gene>
<feature type="region of interest" description="Disordered" evidence="1">
    <location>
        <begin position="278"/>
        <end position="310"/>
    </location>
</feature>
<evidence type="ECO:0000313" key="3">
    <source>
        <dbReference type="EMBL" id="KYN96340.1"/>
    </source>
</evidence>
<dbReference type="VEuPathDB" id="PlasmoDB:PGSY75_1475800"/>
<reference evidence="3 4" key="1">
    <citation type="journal article" date="2016" name="Nat. Commun.">
        <title>Genomes of cryptic chimpanzee Plasmodium species reveal key evolutionary events leading to human malaria.</title>
        <authorList>
            <person name="Sundararaman S.A."/>
            <person name="Plenderleith L.J."/>
            <person name="Liu W."/>
            <person name="Loy D.E."/>
            <person name="Learn G.H."/>
            <person name="Li Y."/>
            <person name="Shaw K.S."/>
            <person name="Ayouba A."/>
            <person name="Peeters M."/>
            <person name="Speede S."/>
            <person name="Shaw G.M."/>
            <person name="Bushman F.D."/>
            <person name="Brisson D."/>
            <person name="Rayner J.C."/>
            <person name="Sharp P.M."/>
            <person name="Hahn B.H."/>
        </authorList>
    </citation>
    <scope>NUCLEOTIDE SEQUENCE [LARGE SCALE GENOMIC DNA]</scope>
    <source>
        <strain evidence="3 4">SY75</strain>
    </source>
</reference>
<keyword evidence="2" id="KW-1133">Transmembrane helix</keyword>
<proteinExistence type="predicted"/>
<accession>A0A151LBJ1</accession>
<dbReference type="AlphaFoldDB" id="A0A151LBJ1"/>
<evidence type="ECO:0000313" key="4">
    <source>
        <dbReference type="Proteomes" id="UP000076004"/>
    </source>
</evidence>
<dbReference type="GeneID" id="29779035"/>
<sequence length="310" mass="34645">MAEPNSSSNSLWGNGLHSTVQTMAQLISESTPLTTQFEDVLNSNYSGSSLASSLLPASEVTTTQSSFANSTGRGDGLVLVGAFRRLRTFFTRILQFGSSQIYNSDAVTPTESTVFSTETTNAVLERAVSTISDMTNSGNESYYINLLSGNSTLAPSNTTNSTCNLLEDNGPSFETTLGVFLIMFCLLGIVWSMVCRKEGDHIKELICGKKKLKRTTNVPLSSLDKIEEEATYENDNEDYDKNKKQKTDEQECVSIYENINIDEESDYDNVSFDRRRRRYHDENGNDEENISFVQKKKNDNEEEEVTYINE</sequence>
<organism evidence="3 4">
    <name type="scientific">Plasmodium gaboni</name>
    <dbReference type="NCBI Taxonomy" id="647221"/>
    <lineage>
        <taxon>Eukaryota</taxon>
        <taxon>Sar</taxon>
        <taxon>Alveolata</taxon>
        <taxon>Apicomplexa</taxon>
        <taxon>Aconoidasida</taxon>
        <taxon>Haemosporida</taxon>
        <taxon>Plasmodiidae</taxon>
        <taxon>Plasmodium</taxon>
        <taxon>Plasmodium (Laverania)</taxon>
    </lineage>
</organism>
<evidence type="ECO:0000256" key="2">
    <source>
        <dbReference type="SAM" id="Phobius"/>
    </source>
</evidence>
<dbReference type="VEuPathDB" id="PlasmoDB:PGABG01_1474600"/>
<dbReference type="KEGG" id="pgab:PGSY75_1475800"/>
<feature type="transmembrane region" description="Helical" evidence="2">
    <location>
        <begin position="177"/>
        <end position="195"/>
    </location>
</feature>
<name>A0A151LBJ1_9APIC</name>
<dbReference type="Proteomes" id="UP000076004">
    <property type="component" value="Chromosome 14"/>
</dbReference>
<evidence type="ECO:0000256" key="1">
    <source>
        <dbReference type="SAM" id="MobiDB-lite"/>
    </source>
</evidence>
<dbReference type="RefSeq" id="XP_018639806.1">
    <property type="nucleotide sequence ID" value="XM_018788434.1"/>
</dbReference>
<keyword evidence="2" id="KW-0812">Transmembrane</keyword>
<keyword evidence="2" id="KW-0472">Membrane</keyword>
<comment type="caution">
    <text evidence="3">The sequence shown here is derived from an EMBL/GenBank/DDBJ whole genome shotgun (WGS) entry which is preliminary data.</text>
</comment>
<dbReference type="EMBL" id="LVLB01000015">
    <property type="protein sequence ID" value="KYN96340.1"/>
    <property type="molecule type" value="Genomic_DNA"/>
</dbReference>
<protein>
    <submittedName>
        <fullName evidence="3">Uncharacterized protein</fullName>
    </submittedName>
</protein>
<feature type="compositionally biased region" description="Acidic residues" evidence="1">
    <location>
        <begin position="300"/>
        <end position="310"/>
    </location>
</feature>